<evidence type="ECO:0000256" key="8">
    <source>
        <dbReference type="ARBA" id="ARBA00034126"/>
    </source>
</evidence>
<accession>A0AAD7V385</accession>
<dbReference type="InterPro" id="IPR022755">
    <property type="entry name" value="Znf_C2H2_jaz"/>
</dbReference>
<proteinExistence type="inferred from homology"/>
<keyword evidence="4" id="KW-0479">Metal-binding</keyword>
<feature type="domain" description="C2H2-type" evidence="10">
    <location>
        <begin position="13"/>
        <end position="35"/>
    </location>
</feature>
<evidence type="ECO:0000256" key="1">
    <source>
        <dbReference type="ARBA" id="ARBA00004496"/>
    </source>
</evidence>
<dbReference type="InterPro" id="IPR040025">
    <property type="entry name" value="Znf622/Rei1/Reh1"/>
</dbReference>
<organism evidence="11 12">
    <name type="scientific">Lichtheimia ornata</name>
    <dbReference type="NCBI Taxonomy" id="688661"/>
    <lineage>
        <taxon>Eukaryota</taxon>
        <taxon>Fungi</taxon>
        <taxon>Fungi incertae sedis</taxon>
        <taxon>Mucoromycota</taxon>
        <taxon>Mucoromycotina</taxon>
        <taxon>Mucoromycetes</taxon>
        <taxon>Mucorales</taxon>
        <taxon>Lichtheimiaceae</taxon>
        <taxon>Lichtheimia</taxon>
    </lineage>
</organism>
<feature type="region of interest" description="Disordered" evidence="9">
    <location>
        <begin position="58"/>
        <end position="160"/>
    </location>
</feature>
<sequence>MEAPVPSSGLYTCLACQVAFESAEGQRIHYRSDWHRYNLKRKVADLPPVSLEQFQQKQKAVKEADAPENKPEPFKGHCSACKKTFGTQNSYDSHMRSKKHKENVAKEAARPKKTASPAPASDNQDDKTPTPTTTTTTTTSHDDASTSSSTPISKPPAYMPMSMTFTEDMTEEEINAKIDEKIKMARRLEETECLFCNHNADTFEDNMQHMTLQHSFFIPDIEYLVDLKGLIKYLGEKLSIGNTCLFCNGKGRELRSLEAVRKHMIDKGHCKIAYEADEDAMELVDFYDFSSSYPELEGGEDEDADTELANMTRKVHLADDDMSLVLPSGAVIGHRDLKRYYNQRFKPEDTRESVLINKLIGQYTDMPGYETARSSSSQRRRLAITDGKTQHVRHTEAFKEMRVHEDHKSRVGIKANKLQKYFRVQIL</sequence>
<dbReference type="InterPro" id="IPR041661">
    <property type="entry name" value="ZN622/Rei1/Reh1_Znf-C2H2"/>
</dbReference>
<keyword evidence="5" id="KW-0677">Repeat</keyword>
<keyword evidence="6" id="KW-0863">Zinc-finger</keyword>
<dbReference type="GO" id="GO:0003676">
    <property type="term" value="F:nucleic acid binding"/>
    <property type="evidence" value="ECO:0007669"/>
    <property type="project" value="InterPro"/>
</dbReference>
<name>A0AAD7V385_9FUNG</name>
<reference evidence="11 12" key="1">
    <citation type="submission" date="2023-03" db="EMBL/GenBank/DDBJ databases">
        <title>Genome sequence of Lichtheimia ornata CBS 291.66.</title>
        <authorList>
            <person name="Mohabir J.T."/>
            <person name="Shea T.P."/>
            <person name="Kurbessoian T."/>
            <person name="Berby B."/>
            <person name="Fontaine J."/>
            <person name="Livny J."/>
            <person name="Gnirke A."/>
            <person name="Stajich J.E."/>
            <person name="Cuomo C.A."/>
        </authorList>
    </citation>
    <scope>NUCLEOTIDE SEQUENCE [LARGE SCALE GENOMIC DNA]</scope>
    <source>
        <strain evidence="11">CBS 291.66</strain>
    </source>
</reference>
<gene>
    <name evidence="11" type="ORF">O0I10_006350</name>
</gene>
<dbReference type="InterPro" id="IPR003604">
    <property type="entry name" value="Matrin/U1-like-C_Znf_C2H2"/>
</dbReference>
<dbReference type="GeneID" id="83213761"/>
<dbReference type="SUPFAM" id="SSF57667">
    <property type="entry name" value="beta-beta-alpha zinc fingers"/>
    <property type="match status" value="3"/>
</dbReference>
<dbReference type="Pfam" id="PF12171">
    <property type="entry name" value="zf-C2H2_jaz"/>
    <property type="match status" value="1"/>
</dbReference>
<feature type="compositionally biased region" description="Low complexity" evidence="9">
    <location>
        <begin position="129"/>
        <end position="152"/>
    </location>
</feature>
<dbReference type="RefSeq" id="XP_058342736.1">
    <property type="nucleotide sequence ID" value="XM_058486379.1"/>
</dbReference>
<dbReference type="PANTHER" id="PTHR13182:SF8">
    <property type="entry name" value="CYTOPLASMIC 60S SUBUNIT BIOGENESIS FACTOR ZNF622"/>
    <property type="match status" value="1"/>
</dbReference>
<evidence type="ECO:0000256" key="5">
    <source>
        <dbReference type="ARBA" id="ARBA00022737"/>
    </source>
</evidence>
<dbReference type="Proteomes" id="UP001234581">
    <property type="component" value="Unassembled WGS sequence"/>
</dbReference>
<dbReference type="GO" id="GO:0005737">
    <property type="term" value="C:cytoplasm"/>
    <property type="evidence" value="ECO:0007669"/>
    <property type="project" value="UniProtKB-SubCell"/>
</dbReference>
<comment type="caution">
    <text evidence="11">The sequence shown here is derived from an EMBL/GenBank/DDBJ whole genome shotgun (WGS) entry which is preliminary data.</text>
</comment>
<dbReference type="InterPro" id="IPR036236">
    <property type="entry name" value="Znf_C2H2_sf"/>
</dbReference>
<keyword evidence="12" id="KW-1185">Reference proteome</keyword>
<evidence type="ECO:0000256" key="4">
    <source>
        <dbReference type="ARBA" id="ARBA00022723"/>
    </source>
</evidence>
<evidence type="ECO:0000256" key="7">
    <source>
        <dbReference type="ARBA" id="ARBA00022833"/>
    </source>
</evidence>
<evidence type="ECO:0000259" key="10">
    <source>
        <dbReference type="PROSITE" id="PS00028"/>
    </source>
</evidence>
<keyword evidence="3" id="KW-0690">Ribosome biogenesis</keyword>
<dbReference type="GO" id="GO:0042273">
    <property type="term" value="P:ribosomal large subunit biogenesis"/>
    <property type="evidence" value="ECO:0007669"/>
    <property type="project" value="TreeGrafter"/>
</dbReference>
<dbReference type="AlphaFoldDB" id="A0AAD7V385"/>
<keyword evidence="7" id="KW-0862">Zinc</keyword>
<evidence type="ECO:0000256" key="3">
    <source>
        <dbReference type="ARBA" id="ARBA00022517"/>
    </source>
</evidence>
<dbReference type="SMART" id="SM00355">
    <property type="entry name" value="ZnF_C2H2"/>
    <property type="match status" value="4"/>
</dbReference>
<dbReference type="Gene3D" id="3.30.160.60">
    <property type="entry name" value="Classic Zinc Finger"/>
    <property type="match status" value="1"/>
</dbReference>
<dbReference type="SMART" id="SM00451">
    <property type="entry name" value="ZnF_U1"/>
    <property type="match status" value="2"/>
</dbReference>
<comment type="similarity">
    <text evidence="8">Belongs to the REI1 family.</text>
</comment>
<dbReference type="GO" id="GO:0008270">
    <property type="term" value="F:zinc ion binding"/>
    <property type="evidence" value="ECO:0007669"/>
    <property type="project" value="UniProtKB-KW"/>
</dbReference>
<dbReference type="EMBL" id="JARTCD010000028">
    <property type="protein sequence ID" value="KAJ8657823.1"/>
    <property type="molecule type" value="Genomic_DNA"/>
</dbReference>
<protein>
    <recommendedName>
        <fullName evidence="10">C2H2-type domain-containing protein</fullName>
    </recommendedName>
</protein>
<feature type="compositionally biased region" description="Basic and acidic residues" evidence="9">
    <location>
        <begin position="60"/>
        <end position="75"/>
    </location>
</feature>
<dbReference type="GO" id="GO:0030687">
    <property type="term" value="C:preribosome, large subunit precursor"/>
    <property type="evidence" value="ECO:0007669"/>
    <property type="project" value="TreeGrafter"/>
</dbReference>
<dbReference type="Pfam" id="PF12756">
    <property type="entry name" value="zf-C2H2_2"/>
    <property type="match status" value="1"/>
</dbReference>
<evidence type="ECO:0000256" key="9">
    <source>
        <dbReference type="SAM" id="MobiDB-lite"/>
    </source>
</evidence>
<dbReference type="PROSITE" id="PS00028">
    <property type="entry name" value="ZINC_FINGER_C2H2_1"/>
    <property type="match status" value="2"/>
</dbReference>
<evidence type="ECO:0000313" key="12">
    <source>
        <dbReference type="Proteomes" id="UP001234581"/>
    </source>
</evidence>
<keyword evidence="2" id="KW-0963">Cytoplasm</keyword>
<comment type="subcellular location">
    <subcellularLocation>
        <location evidence="1">Cytoplasm</location>
    </subcellularLocation>
</comment>
<evidence type="ECO:0000256" key="2">
    <source>
        <dbReference type="ARBA" id="ARBA00022490"/>
    </source>
</evidence>
<feature type="domain" description="C2H2-type" evidence="10">
    <location>
        <begin position="78"/>
        <end position="100"/>
    </location>
</feature>
<dbReference type="PANTHER" id="PTHR13182">
    <property type="entry name" value="ZINC FINGER PROTEIN 622"/>
    <property type="match status" value="1"/>
</dbReference>
<evidence type="ECO:0000256" key="6">
    <source>
        <dbReference type="ARBA" id="ARBA00022771"/>
    </source>
</evidence>
<dbReference type="InterPro" id="IPR013087">
    <property type="entry name" value="Znf_C2H2_type"/>
</dbReference>
<evidence type="ECO:0000313" key="11">
    <source>
        <dbReference type="EMBL" id="KAJ8657823.1"/>
    </source>
</evidence>